<evidence type="ECO:0000313" key="8">
    <source>
        <dbReference type="Proteomes" id="UP000248584"/>
    </source>
</evidence>
<sequence>MGLGDKPKYDIVTILIYAALVFIGFFSIYSAAPVTEYTSIFDISQVYGKQLLFIGVCTVFIIIILAVEVKFYERFAGLIYVISLVSLAGLYVFGKEVNGAISWYPIGSFTFQPSEFAKFATALAVAKYLSQLDVSLKNVRDFMIVAAIIALPALLIVPQPDPGSALIYAAFFFALHREGLSPWYLSLGVIALALFLGALVIHIGWIILMILSVVVVMYLLSRKRKHKKRLPKPRVYLYVIAAVLCIAYTFSTSYIFNNVLEDRHRNRIDIVLGRVQDDAGIGYNINQSMIAIGNGGIIGKPLEEATQTRGGYVPEQHTDFIFSAIGEVSGLLGTSVTILLFVFLIYRVIIMAERQRNQFARIYGYGVAGIFFLHFFVNVGMVIGLLPTVGIPLPFMSYGGSGLMGFTILLFIFIKLDAHRMSYEH</sequence>
<feature type="transmembrane region" description="Helical" evidence="6">
    <location>
        <begin position="362"/>
        <end position="383"/>
    </location>
</feature>
<comment type="subcellular location">
    <subcellularLocation>
        <location evidence="1">Membrane</location>
        <topology evidence="1">Multi-pass membrane protein</topology>
    </subcellularLocation>
</comment>
<evidence type="ECO:0000256" key="2">
    <source>
        <dbReference type="ARBA" id="ARBA00022692"/>
    </source>
</evidence>
<keyword evidence="8" id="KW-1185">Reference proteome</keyword>
<dbReference type="InterPro" id="IPR001182">
    <property type="entry name" value="FtsW/RodA"/>
</dbReference>
<evidence type="ECO:0000256" key="4">
    <source>
        <dbReference type="ARBA" id="ARBA00022989"/>
    </source>
</evidence>
<evidence type="ECO:0000256" key="6">
    <source>
        <dbReference type="SAM" id="Phobius"/>
    </source>
</evidence>
<evidence type="ECO:0000313" key="7">
    <source>
        <dbReference type="EMBL" id="PZX41065.1"/>
    </source>
</evidence>
<evidence type="ECO:0000256" key="3">
    <source>
        <dbReference type="ARBA" id="ARBA00022960"/>
    </source>
</evidence>
<evidence type="ECO:0000256" key="5">
    <source>
        <dbReference type="ARBA" id="ARBA00023136"/>
    </source>
</evidence>
<feature type="transmembrane region" description="Helical" evidence="6">
    <location>
        <begin position="235"/>
        <end position="256"/>
    </location>
</feature>
<evidence type="ECO:0000256" key="1">
    <source>
        <dbReference type="ARBA" id="ARBA00004141"/>
    </source>
</evidence>
<feature type="transmembrane region" description="Helical" evidence="6">
    <location>
        <begin position="328"/>
        <end position="350"/>
    </location>
</feature>
<dbReference type="EMBL" id="QKZR01000002">
    <property type="protein sequence ID" value="PZX41065.1"/>
    <property type="molecule type" value="Genomic_DNA"/>
</dbReference>
<feature type="transmembrane region" description="Helical" evidence="6">
    <location>
        <begin position="51"/>
        <end position="68"/>
    </location>
</feature>
<feature type="transmembrane region" description="Helical" evidence="6">
    <location>
        <begin position="142"/>
        <end position="158"/>
    </location>
</feature>
<keyword evidence="5 6" id="KW-0472">Membrane</keyword>
<keyword evidence="3" id="KW-0133">Cell shape</keyword>
<keyword evidence="2 6" id="KW-0812">Transmembrane</keyword>
<comment type="caution">
    <text evidence="7">The sequence shown here is derived from an EMBL/GenBank/DDBJ whole genome shotgun (WGS) entry which is preliminary data.</text>
</comment>
<gene>
    <name evidence="7" type="ORF">LX97_01846</name>
</gene>
<name>A0ABX5PYS5_9FLAO</name>
<dbReference type="NCBIfam" id="NF037961">
    <property type="entry name" value="RodA_shape"/>
    <property type="match status" value="1"/>
</dbReference>
<dbReference type="Proteomes" id="UP000248584">
    <property type="component" value="Unassembled WGS sequence"/>
</dbReference>
<accession>A0ABX5PYS5</accession>
<feature type="transmembrane region" description="Helical" evidence="6">
    <location>
        <begin position="395"/>
        <end position="414"/>
    </location>
</feature>
<dbReference type="PANTHER" id="PTHR30474:SF1">
    <property type="entry name" value="PEPTIDOGLYCAN GLYCOSYLTRANSFERASE MRDB"/>
    <property type="match status" value="1"/>
</dbReference>
<dbReference type="PANTHER" id="PTHR30474">
    <property type="entry name" value="CELL CYCLE PROTEIN"/>
    <property type="match status" value="1"/>
</dbReference>
<protein>
    <submittedName>
        <fullName evidence="7">Rod shape determining protein RodA</fullName>
    </submittedName>
</protein>
<proteinExistence type="predicted"/>
<dbReference type="Pfam" id="PF01098">
    <property type="entry name" value="FTSW_RODA_SPOVE"/>
    <property type="match status" value="1"/>
</dbReference>
<reference evidence="7 8" key="1">
    <citation type="submission" date="2018-06" db="EMBL/GenBank/DDBJ databases">
        <title>Genomic Encyclopedia of Archaeal and Bacterial Type Strains, Phase II (KMG-II): from individual species to whole genera.</title>
        <authorList>
            <person name="Goeker M."/>
        </authorList>
    </citation>
    <scope>NUCLEOTIDE SEQUENCE [LARGE SCALE GENOMIC DNA]</scope>
    <source>
        <strain evidence="7 8">DSM 17205</strain>
    </source>
</reference>
<dbReference type="RefSeq" id="WP_015362603.1">
    <property type="nucleotide sequence ID" value="NZ_QKZR01000002.1"/>
</dbReference>
<organism evidence="7 8">
    <name type="scientific">Nonlabens dokdonensis</name>
    <dbReference type="NCBI Taxonomy" id="328515"/>
    <lineage>
        <taxon>Bacteria</taxon>
        <taxon>Pseudomonadati</taxon>
        <taxon>Bacteroidota</taxon>
        <taxon>Flavobacteriia</taxon>
        <taxon>Flavobacteriales</taxon>
        <taxon>Flavobacteriaceae</taxon>
        <taxon>Nonlabens</taxon>
    </lineage>
</organism>
<feature type="transmembrane region" description="Helical" evidence="6">
    <location>
        <begin position="12"/>
        <end position="31"/>
    </location>
</feature>
<keyword evidence="4 6" id="KW-1133">Transmembrane helix</keyword>
<feature type="transmembrane region" description="Helical" evidence="6">
    <location>
        <begin position="75"/>
        <end position="94"/>
    </location>
</feature>
<feature type="transmembrane region" description="Helical" evidence="6">
    <location>
        <begin position="190"/>
        <end position="220"/>
    </location>
</feature>